<accession>A0A8H8RCA3</accession>
<feature type="compositionally biased region" description="Gly residues" evidence="9">
    <location>
        <begin position="614"/>
        <end position="623"/>
    </location>
</feature>
<feature type="domain" description="Potassium channel" evidence="11">
    <location>
        <begin position="376"/>
        <end position="451"/>
    </location>
</feature>
<feature type="compositionally biased region" description="Acidic residues" evidence="9">
    <location>
        <begin position="19"/>
        <end position="31"/>
    </location>
</feature>
<feature type="compositionally biased region" description="Basic and acidic residues" evidence="9">
    <location>
        <begin position="529"/>
        <end position="547"/>
    </location>
</feature>
<dbReference type="InterPro" id="IPR013099">
    <property type="entry name" value="K_chnl_dom"/>
</dbReference>
<evidence type="ECO:0000256" key="7">
    <source>
        <dbReference type="ARBA" id="ARBA00023303"/>
    </source>
</evidence>
<evidence type="ECO:0000256" key="5">
    <source>
        <dbReference type="ARBA" id="ARBA00023065"/>
    </source>
</evidence>
<dbReference type="GO" id="GO:0015271">
    <property type="term" value="F:outward rectifier potassium channel activity"/>
    <property type="evidence" value="ECO:0007669"/>
    <property type="project" value="TreeGrafter"/>
</dbReference>
<dbReference type="GO" id="GO:0005886">
    <property type="term" value="C:plasma membrane"/>
    <property type="evidence" value="ECO:0007669"/>
    <property type="project" value="TreeGrafter"/>
</dbReference>
<feature type="transmembrane region" description="Helical" evidence="10">
    <location>
        <begin position="369"/>
        <end position="390"/>
    </location>
</feature>
<sequence length="719" mass="80300">MNDPGLHEPISEDAKDIETQDQDEHDAEKEDEEAYLEPNSWWLASTAFPLIAGTFGPMASAFSICALVVQWRVYIPPGQAEEHGLEIEDPTWLIAVNAVQLAIALISNLALLLNMGKKIRFAVAQPITIIGWYISSFTLIGLCACASGPLIIEPREDHAFTQAYYYAIFAAALYFLVAILMSGTFYGAYKGYYEKEFQLTMSQRTLMLQTISFLIYLLAGAAVYSHIEGWKFLDAVYWVDFTLLTIGIGDYAPVTHLGRSLLFPFAIGGIIIIGLVIGSIRSLVLERGKAKMGARMVEKERERLIKRVEKKSSGVLLEPVTEGKASRTSSNIPLENTDGMTERDRREHEFHMMRKIQHQAHVRQSWTSLAIWGSATLFLWFVGAAVFQATEYKQDWSYFGSLYFAYTSLLTIGYGDFYPQSNSGKPFFVFWSLLAVPSLTVLISKMGDTIVKVIRDLTLWVANITILPGEKGFRVTLKEGAKKLTLGRFFNSKDNIFAPPGILGEGRRSISSEDGEQRDDPESAAQRVTGDKAKREERSADNRAKEDDKLPDAKIDYHLLLVKEIGKVLKHLHSSPPRKYTFEEWAWYLKLVGEDEASTGSHQKPTVKAKGQGNDLGTGVGQRGGRDGDMKDADGRIEKWSWVGQRSPLMGGKEEAEWVLERLVTTLEWELEDSRRDELESKGEIEEQEESVDEISEAGAGKAGEGSVPNVLSQRKGST</sequence>
<feature type="region of interest" description="Disordered" evidence="9">
    <location>
        <begin position="501"/>
        <end position="547"/>
    </location>
</feature>
<comment type="similarity">
    <text evidence="8">Belongs to the two pore domain potassium channel (TC 1.A.1.8) family.</text>
</comment>
<keyword evidence="13" id="KW-1185">Reference proteome</keyword>
<evidence type="ECO:0000256" key="6">
    <source>
        <dbReference type="ARBA" id="ARBA00023136"/>
    </source>
</evidence>
<dbReference type="Proteomes" id="UP000462212">
    <property type="component" value="Unassembled WGS sequence"/>
</dbReference>
<evidence type="ECO:0000313" key="12">
    <source>
        <dbReference type="EMBL" id="TVY31562.1"/>
    </source>
</evidence>
<evidence type="ECO:0000256" key="10">
    <source>
        <dbReference type="SAM" id="Phobius"/>
    </source>
</evidence>
<reference evidence="12 13" key="1">
    <citation type="submission" date="2018-05" db="EMBL/GenBank/DDBJ databases">
        <title>Genome sequencing and assembly of the regulated plant pathogen Lachnellula willkommii and related sister species for the development of diagnostic species identification markers.</title>
        <authorList>
            <person name="Giroux E."/>
            <person name="Bilodeau G."/>
        </authorList>
    </citation>
    <scope>NUCLEOTIDE SEQUENCE [LARGE SCALE GENOMIC DNA]</scope>
    <source>
        <strain evidence="12 13">CBS 197.66</strain>
    </source>
</reference>
<name>A0A8H8RCA3_9HELO</name>
<evidence type="ECO:0000256" key="1">
    <source>
        <dbReference type="ARBA" id="ARBA00004141"/>
    </source>
</evidence>
<proteinExistence type="inferred from homology"/>
<dbReference type="GO" id="GO:0022841">
    <property type="term" value="F:potassium ion leak channel activity"/>
    <property type="evidence" value="ECO:0007669"/>
    <property type="project" value="TreeGrafter"/>
</dbReference>
<feature type="transmembrane region" description="Helical" evidence="10">
    <location>
        <begin position="127"/>
        <end position="152"/>
    </location>
</feature>
<feature type="compositionally biased region" description="Basic and acidic residues" evidence="9">
    <location>
        <begin position="1"/>
        <end position="18"/>
    </location>
</feature>
<feature type="transmembrane region" description="Helical" evidence="10">
    <location>
        <begin position="206"/>
        <end position="227"/>
    </location>
</feature>
<dbReference type="OrthoDB" id="297496at2759"/>
<evidence type="ECO:0000256" key="4">
    <source>
        <dbReference type="ARBA" id="ARBA00022989"/>
    </source>
</evidence>
<keyword evidence="4 10" id="KW-1133">Transmembrane helix</keyword>
<organism evidence="12 13">
    <name type="scientific">Lachnellula subtilissima</name>
    <dbReference type="NCBI Taxonomy" id="602034"/>
    <lineage>
        <taxon>Eukaryota</taxon>
        <taxon>Fungi</taxon>
        <taxon>Dikarya</taxon>
        <taxon>Ascomycota</taxon>
        <taxon>Pezizomycotina</taxon>
        <taxon>Leotiomycetes</taxon>
        <taxon>Helotiales</taxon>
        <taxon>Lachnaceae</taxon>
        <taxon>Lachnellula</taxon>
    </lineage>
</organism>
<dbReference type="PANTHER" id="PTHR11003">
    <property type="entry name" value="POTASSIUM CHANNEL, SUBFAMILY K"/>
    <property type="match status" value="1"/>
</dbReference>
<evidence type="ECO:0000259" key="11">
    <source>
        <dbReference type="Pfam" id="PF07885"/>
    </source>
</evidence>
<feature type="region of interest" description="Disordered" evidence="9">
    <location>
        <begin position="598"/>
        <end position="633"/>
    </location>
</feature>
<feature type="transmembrane region" description="Helical" evidence="10">
    <location>
        <begin position="91"/>
        <end position="115"/>
    </location>
</feature>
<dbReference type="PRINTS" id="PR01333">
    <property type="entry name" value="2POREKCHANEL"/>
</dbReference>
<protein>
    <submittedName>
        <fullName evidence="12">Outward-rectifier potassium channel</fullName>
    </submittedName>
</protein>
<dbReference type="PANTHER" id="PTHR11003:SF301">
    <property type="entry name" value="POTASSIUM CHANNEL PROTEIN"/>
    <property type="match status" value="1"/>
</dbReference>
<feature type="domain" description="Potassium channel" evidence="11">
    <location>
        <begin position="213"/>
        <end position="284"/>
    </location>
</feature>
<dbReference type="EMBL" id="QGMJ01001411">
    <property type="protein sequence ID" value="TVY31562.1"/>
    <property type="molecule type" value="Genomic_DNA"/>
</dbReference>
<evidence type="ECO:0000313" key="13">
    <source>
        <dbReference type="Proteomes" id="UP000462212"/>
    </source>
</evidence>
<feature type="compositionally biased region" description="Acidic residues" evidence="9">
    <location>
        <begin position="686"/>
        <end position="696"/>
    </location>
</feature>
<dbReference type="Gene3D" id="1.10.287.70">
    <property type="match status" value="2"/>
</dbReference>
<dbReference type="GO" id="GO:0030322">
    <property type="term" value="P:stabilization of membrane potential"/>
    <property type="evidence" value="ECO:0007669"/>
    <property type="project" value="TreeGrafter"/>
</dbReference>
<dbReference type="Pfam" id="PF07885">
    <property type="entry name" value="Ion_trans_2"/>
    <property type="match status" value="2"/>
</dbReference>
<evidence type="ECO:0000256" key="8">
    <source>
        <dbReference type="RuleBase" id="RU003857"/>
    </source>
</evidence>
<feature type="transmembrane region" description="Helical" evidence="10">
    <location>
        <begin position="427"/>
        <end position="447"/>
    </location>
</feature>
<feature type="transmembrane region" description="Helical" evidence="10">
    <location>
        <begin position="164"/>
        <end position="186"/>
    </location>
</feature>
<evidence type="ECO:0000256" key="3">
    <source>
        <dbReference type="ARBA" id="ARBA00022692"/>
    </source>
</evidence>
<dbReference type="InterPro" id="IPR003280">
    <property type="entry name" value="2pore_dom_K_chnl"/>
</dbReference>
<keyword evidence="7 8" id="KW-0407">Ion channel</keyword>
<dbReference type="SUPFAM" id="SSF81324">
    <property type="entry name" value="Voltage-gated potassium channels"/>
    <property type="match status" value="2"/>
</dbReference>
<evidence type="ECO:0000256" key="2">
    <source>
        <dbReference type="ARBA" id="ARBA00022448"/>
    </source>
</evidence>
<keyword evidence="3 8" id="KW-0812">Transmembrane</keyword>
<comment type="subcellular location">
    <subcellularLocation>
        <location evidence="1">Membrane</location>
        <topology evidence="1">Multi-pass membrane protein</topology>
    </subcellularLocation>
</comment>
<feature type="compositionally biased region" description="Basic and acidic residues" evidence="9">
    <location>
        <begin position="624"/>
        <end position="633"/>
    </location>
</feature>
<keyword evidence="6 10" id="KW-0472">Membrane</keyword>
<gene>
    <name evidence="12" type="primary">TOK1_1</name>
    <name evidence="12" type="ORF">LSUB1_G008780</name>
</gene>
<keyword evidence="2 8" id="KW-0813">Transport</keyword>
<feature type="region of interest" description="Disordered" evidence="9">
    <location>
        <begin position="671"/>
        <end position="719"/>
    </location>
</feature>
<evidence type="ECO:0000256" key="9">
    <source>
        <dbReference type="SAM" id="MobiDB-lite"/>
    </source>
</evidence>
<feature type="transmembrane region" description="Helical" evidence="10">
    <location>
        <begin position="396"/>
        <end position="415"/>
    </location>
</feature>
<keyword evidence="5 8" id="KW-0406">Ion transport</keyword>
<feature type="transmembrane region" description="Helical" evidence="10">
    <location>
        <begin position="261"/>
        <end position="284"/>
    </location>
</feature>
<feature type="transmembrane region" description="Helical" evidence="10">
    <location>
        <begin position="47"/>
        <end position="71"/>
    </location>
</feature>
<comment type="caution">
    <text evidence="12">The sequence shown here is derived from an EMBL/GenBank/DDBJ whole genome shotgun (WGS) entry which is preliminary data.</text>
</comment>
<feature type="compositionally biased region" description="Polar residues" evidence="9">
    <location>
        <begin position="710"/>
        <end position="719"/>
    </location>
</feature>
<feature type="compositionally biased region" description="Basic and acidic residues" evidence="9">
    <location>
        <begin position="672"/>
        <end position="685"/>
    </location>
</feature>
<feature type="region of interest" description="Disordered" evidence="9">
    <location>
        <begin position="1"/>
        <end position="31"/>
    </location>
</feature>
<dbReference type="AlphaFoldDB" id="A0A8H8RCA3"/>
<dbReference type="FunFam" id="1.10.287.70:FF:000170">
    <property type="entry name" value="Outward-rectifier potassium channel TOK1"/>
    <property type="match status" value="1"/>
</dbReference>